<gene>
    <name evidence="1" type="ORF">FMEXI_14544</name>
</gene>
<comment type="caution">
    <text evidence="1">The sequence shown here is derived from an EMBL/GenBank/DDBJ whole genome shotgun (WGS) entry which is preliminary data.</text>
</comment>
<name>A0A8H5I2J5_9HYPO</name>
<evidence type="ECO:0000313" key="2">
    <source>
        <dbReference type="Proteomes" id="UP000522262"/>
    </source>
</evidence>
<reference evidence="1 2" key="1">
    <citation type="submission" date="2020-05" db="EMBL/GenBank/DDBJ databases">
        <title>Identification and distribution of gene clusters putatively required for synthesis of sphingolipid metabolism inhibitors in phylogenetically diverse species of the filamentous fungus Fusarium.</title>
        <authorList>
            <person name="Kim H.-S."/>
            <person name="Busman M."/>
            <person name="Brown D.W."/>
            <person name="Divon H."/>
            <person name="Uhlig S."/>
            <person name="Proctor R.H."/>
        </authorList>
    </citation>
    <scope>NUCLEOTIDE SEQUENCE [LARGE SCALE GENOMIC DNA]</scope>
    <source>
        <strain evidence="1 2">NRRL 53147</strain>
    </source>
</reference>
<sequence>MTADSKLGDNAVWHTLTRYVPISFVGDYSKLEEGLKEYFPGGIDVTFENATAEHVAQYKIIGLRDSPDKINLHKFLTEGEYILK</sequence>
<dbReference type="AlphaFoldDB" id="A0A8H5I2J5"/>
<accession>A0A8H5I2J5</accession>
<keyword evidence="2" id="KW-1185">Reference proteome</keyword>
<organism evidence="1 2">
    <name type="scientific">Fusarium mexicanum</name>
    <dbReference type="NCBI Taxonomy" id="751941"/>
    <lineage>
        <taxon>Eukaryota</taxon>
        <taxon>Fungi</taxon>
        <taxon>Dikarya</taxon>
        <taxon>Ascomycota</taxon>
        <taxon>Pezizomycotina</taxon>
        <taxon>Sordariomycetes</taxon>
        <taxon>Hypocreomycetidae</taxon>
        <taxon>Hypocreales</taxon>
        <taxon>Nectriaceae</taxon>
        <taxon>Fusarium</taxon>
        <taxon>Fusarium fujikuroi species complex</taxon>
    </lineage>
</organism>
<dbReference type="EMBL" id="JAAOAM010000954">
    <property type="protein sequence ID" value="KAF5528722.1"/>
    <property type="molecule type" value="Genomic_DNA"/>
</dbReference>
<evidence type="ECO:0000313" key="1">
    <source>
        <dbReference type="EMBL" id="KAF5528722.1"/>
    </source>
</evidence>
<feature type="non-terminal residue" evidence="1">
    <location>
        <position position="84"/>
    </location>
</feature>
<dbReference type="Proteomes" id="UP000522262">
    <property type="component" value="Unassembled WGS sequence"/>
</dbReference>
<proteinExistence type="predicted"/>
<protein>
    <submittedName>
        <fullName evidence="1">Uncharacterized protein</fullName>
    </submittedName>
</protein>